<dbReference type="Proteomes" id="UP000015106">
    <property type="component" value="Chromosome 5"/>
</dbReference>
<reference evidence="2" key="1">
    <citation type="journal article" date="2013" name="Nature">
        <title>Draft genome of the wheat A-genome progenitor Triticum urartu.</title>
        <authorList>
            <person name="Ling H.Q."/>
            <person name="Zhao S."/>
            <person name="Liu D."/>
            <person name="Wang J."/>
            <person name="Sun H."/>
            <person name="Zhang C."/>
            <person name="Fan H."/>
            <person name="Li D."/>
            <person name="Dong L."/>
            <person name="Tao Y."/>
            <person name="Gao C."/>
            <person name="Wu H."/>
            <person name="Li Y."/>
            <person name="Cui Y."/>
            <person name="Guo X."/>
            <person name="Zheng S."/>
            <person name="Wang B."/>
            <person name="Yu K."/>
            <person name="Liang Q."/>
            <person name="Yang W."/>
            <person name="Lou X."/>
            <person name="Chen J."/>
            <person name="Feng M."/>
            <person name="Jian J."/>
            <person name="Zhang X."/>
            <person name="Luo G."/>
            <person name="Jiang Y."/>
            <person name="Liu J."/>
            <person name="Wang Z."/>
            <person name="Sha Y."/>
            <person name="Zhang B."/>
            <person name="Wu H."/>
            <person name="Tang D."/>
            <person name="Shen Q."/>
            <person name="Xue P."/>
            <person name="Zou S."/>
            <person name="Wang X."/>
            <person name="Liu X."/>
            <person name="Wang F."/>
            <person name="Yang Y."/>
            <person name="An X."/>
            <person name="Dong Z."/>
            <person name="Zhang K."/>
            <person name="Zhang X."/>
            <person name="Luo M.C."/>
            <person name="Dvorak J."/>
            <person name="Tong Y."/>
            <person name="Wang J."/>
            <person name="Yang H."/>
            <person name="Li Z."/>
            <person name="Wang D."/>
            <person name="Zhang A."/>
            <person name="Wang J."/>
        </authorList>
    </citation>
    <scope>NUCLEOTIDE SEQUENCE</scope>
    <source>
        <strain evidence="2">cv. G1812</strain>
    </source>
</reference>
<dbReference type="Gramene" id="TuG1812G0500004573.01.T01">
    <property type="protein sequence ID" value="TuG1812G0500004573.01.T01"/>
    <property type="gene ID" value="TuG1812G0500004573.01"/>
</dbReference>
<evidence type="ECO:0000313" key="1">
    <source>
        <dbReference type="EnsemblPlants" id="TuG1812G0500004573.01.T01"/>
    </source>
</evidence>
<sequence length="44" mass="4805">MVEAALVDQKIEGDIIDQKIEGDTRGINLAVTGMSRWSPYVLTA</sequence>
<evidence type="ECO:0000313" key="2">
    <source>
        <dbReference type="Proteomes" id="UP000015106"/>
    </source>
</evidence>
<proteinExistence type="predicted"/>
<accession>A0A8R7QGQ1</accession>
<name>A0A8R7QGQ1_TRIUA</name>
<keyword evidence="2" id="KW-1185">Reference proteome</keyword>
<reference evidence="1" key="3">
    <citation type="submission" date="2022-06" db="UniProtKB">
        <authorList>
            <consortium name="EnsemblPlants"/>
        </authorList>
    </citation>
    <scope>IDENTIFICATION</scope>
</reference>
<protein>
    <submittedName>
        <fullName evidence="1">Uncharacterized protein</fullName>
    </submittedName>
</protein>
<organism evidence="1 2">
    <name type="scientific">Triticum urartu</name>
    <name type="common">Red wild einkorn</name>
    <name type="synonym">Crithodium urartu</name>
    <dbReference type="NCBI Taxonomy" id="4572"/>
    <lineage>
        <taxon>Eukaryota</taxon>
        <taxon>Viridiplantae</taxon>
        <taxon>Streptophyta</taxon>
        <taxon>Embryophyta</taxon>
        <taxon>Tracheophyta</taxon>
        <taxon>Spermatophyta</taxon>
        <taxon>Magnoliopsida</taxon>
        <taxon>Liliopsida</taxon>
        <taxon>Poales</taxon>
        <taxon>Poaceae</taxon>
        <taxon>BOP clade</taxon>
        <taxon>Pooideae</taxon>
        <taxon>Triticodae</taxon>
        <taxon>Triticeae</taxon>
        <taxon>Triticinae</taxon>
        <taxon>Triticum</taxon>
    </lineage>
</organism>
<reference evidence="1" key="2">
    <citation type="submission" date="2018-03" db="EMBL/GenBank/DDBJ databases">
        <title>The Triticum urartu genome reveals the dynamic nature of wheat genome evolution.</title>
        <authorList>
            <person name="Ling H."/>
            <person name="Ma B."/>
            <person name="Shi X."/>
            <person name="Liu H."/>
            <person name="Dong L."/>
            <person name="Sun H."/>
            <person name="Cao Y."/>
            <person name="Gao Q."/>
            <person name="Zheng S."/>
            <person name="Li Y."/>
            <person name="Yu Y."/>
            <person name="Du H."/>
            <person name="Qi M."/>
            <person name="Li Y."/>
            <person name="Yu H."/>
            <person name="Cui Y."/>
            <person name="Wang N."/>
            <person name="Chen C."/>
            <person name="Wu H."/>
            <person name="Zhao Y."/>
            <person name="Zhang J."/>
            <person name="Li Y."/>
            <person name="Zhou W."/>
            <person name="Zhang B."/>
            <person name="Hu W."/>
            <person name="Eijk M."/>
            <person name="Tang J."/>
            <person name="Witsenboer H."/>
            <person name="Zhao S."/>
            <person name="Li Z."/>
            <person name="Zhang A."/>
            <person name="Wang D."/>
            <person name="Liang C."/>
        </authorList>
    </citation>
    <scope>NUCLEOTIDE SEQUENCE [LARGE SCALE GENOMIC DNA]</scope>
    <source>
        <strain evidence="1">cv. G1812</strain>
    </source>
</reference>
<dbReference type="EnsemblPlants" id="TuG1812G0500004573.01.T01">
    <property type="protein sequence ID" value="TuG1812G0500004573.01.T01"/>
    <property type="gene ID" value="TuG1812G0500004573.01"/>
</dbReference>
<dbReference type="AlphaFoldDB" id="A0A8R7QGQ1"/>